<dbReference type="EMBL" id="JAUTDP010000015">
    <property type="protein sequence ID" value="KAK3388635.1"/>
    <property type="molecule type" value="Genomic_DNA"/>
</dbReference>
<feature type="region of interest" description="Disordered" evidence="1">
    <location>
        <begin position="226"/>
        <end position="257"/>
    </location>
</feature>
<feature type="compositionally biased region" description="Polar residues" evidence="1">
    <location>
        <begin position="247"/>
        <end position="257"/>
    </location>
</feature>
<keyword evidence="3" id="KW-1185">Reference proteome</keyword>
<comment type="caution">
    <text evidence="2">The sequence shown here is derived from an EMBL/GenBank/DDBJ whole genome shotgun (WGS) entry which is preliminary data.</text>
</comment>
<reference evidence="2" key="1">
    <citation type="journal article" date="2023" name="Mol. Phylogenet. Evol.">
        <title>Genome-scale phylogeny and comparative genomics of the fungal order Sordariales.</title>
        <authorList>
            <person name="Hensen N."/>
            <person name="Bonometti L."/>
            <person name="Westerberg I."/>
            <person name="Brannstrom I.O."/>
            <person name="Guillou S."/>
            <person name="Cros-Aarteil S."/>
            <person name="Calhoun S."/>
            <person name="Haridas S."/>
            <person name="Kuo A."/>
            <person name="Mondo S."/>
            <person name="Pangilinan J."/>
            <person name="Riley R."/>
            <person name="LaButti K."/>
            <person name="Andreopoulos B."/>
            <person name="Lipzen A."/>
            <person name="Chen C."/>
            <person name="Yan M."/>
            <person name="Daum C."/>
            <person name="Ng V."/>
            <person name="Clum A."/>
            <person name="Steindorff A."/>
            <person name="Ohm R.A."/>
            <person name="Martin F."/>
            <person name="Silar P."/>
            <person name="Natvig D.O."/>
            <person name="Lalanne C."/>
            <person name="Gautier V."/>
            <person name="Ament-Velasquez S.L."/>
            <person name="Kruys A."/>
            <person name="Hutchinson M.I."/>
            <person name="Powell A.J."/>
            <person name="Barry K."/>
            <person name="Miller A.N."/>
            <person name="Grigoriev I.V."/>
            <person name="Debuchy R."/>
            <person name="Gladieux P."/>
            <person name="Hiltunen Thoren M."/>
            <person name="Johannesson H."/>
        </authorList>
    </citation>
    <scope>NUCLEOTIDE SEQUENCE</scope>
    <source>
        <strain evidence="2">FGSC 1904</strain>
    </source>
</reference>
<evidence type="ECO:0000256" key="1">
    <source>
        <dbReference type="SAM" id="MobiDB-lite"/>
    </source>
</evidence>
<reference evidence="2" key="2">
    <citation type="submission" date="2023-07" db="EMBL/GenBank/DDBJ databases">
        <authorList>
            <consortium name="Lawrence Berkeley National Laboratory"/>
            <person name="Haridas S."/>
            <person name="Hensen N."/>
            <person name="Bonometti L."/>
            <person name="Westerberg I."/>
            <person name="Brannstrom I.O."/>
            <person name="Guillou S."/>
            <person name="Cros-Aarteil S."/>
            <person name="Calhoun S."/>
            <person name="Kuo A."/>
            <person name="Mondo S."/>
            <person name="Pangilinan J."/>
            <person name="Riley R."/>
            <person name="LaButti K."/>
            <person name="Andreopoulos B."/>
            <person name="Lipzen A."/>
            <person name="Chen C."/>
            <person name="Yanf M."/>
            <person name="Daum C."/>
            <person name="Ng V."/>
            <person name="Clum A."/>
            <person name="Steindorff A."/>
            <person name="Ohm R."/>
            <person name="Martin F."/>
            <person name="Silar P."/>
            <person name="Natvig D."/>
            <person name="Lalanne C."/>
            <person name="Gautier V."/>
            <person name="Ament-velasquez S.L."/>
            <person name="Kruys A."/>
            <person name="Hutchinson M.I."/>
            <person name="Powell A.J."/>
            <person name="Barry K."/>
            <person name="Miller A.N."/>
            <person name="Grigoriev I.V."/>
            <person name="Debuchy R."/>
            <person name="Gladieux P."/>
            <person name="Thoren M.H."/>
            <person name="Johannesson H."/>
        </authorList>
    </citation>
    <scope>NUCLEOTIDE SEQUENCE</scope>
    <source>
        <strain evidence="2">FGSC 1904</strain>
    </source>
</reference>
<gene>
    <name evidence="2" type="ORF">B0T20DRAFT_99309</name>
</gene>
<accession>A0AAE0NWA5</accession>
<evidence type="ECO:0000313" key="3">
    <source>
        <dbReference type="Proteomes" id="UP001281003"/>
    </source>
</evidence>
<organism evidence="2 3">
    <name type="scientific">Sordaria brevicollis</name>
    <dbReference type="NCBI Taxonomy" id="83679"/>
    <lineage>
        <taxon>Eukaryota</taxon>
        <taxon>Fungi</taxon>
        <taxon>Dikarya</taxon>
        <taxon>Ascomycota</taxon>
        <taxon>Pezizomycotina</taxon>
        <taxon>Sordariomycetes</taxon>
        <taxon>Sordariomycetidae</taxon>
        <taxon>Sordariales</taxon>
        <taxon>Sordariaceae</taxon>
        <taxon>Sordaria</taxon>
    </lineage>
</organism>
<evidence type="ECO:0000313" key="2">
    <source>
        <dbReference type="EMBL" id="KAK3388635.1"/>
    </source>
</evidence>
<name>A0AAE0NWA5_SORBR</name>
<dbReference type="AlphaFoldDB" id="A0AAE0NWA5"/>
<sequence length="257" mass="28399">MVSESASPFRLPIAMHCLPKVPGSLPQAAITLTAQCRSFPQTEFPKDLVQGFRFRLRVSLVTVSTSPFQQSFCYATYPPCPSGLDRDPNTYHNDHRLYWHRAVEHGLYLRHSRPVYSVRAPSGRPTDVGNTNNFKDVVSVSCTCPNVSCSPLGVRVTSTVCDGLGVGREVMRPKTPNGVIFSSYLTTTVDRSLIYPRSIAAVRIDPSYSVCMSAVLRTVPSYMKFPNSPVGVRRKSRPTTSHRSDGDTTGANKQLTR</sequence>
<dbReference type="Proteomes" id="UP001281003">
    <property type="component" value="Unassembled WGS sequence"/>
</dbReference>
<protein>
    <submittedName>
        <fullName evidence="2">Uncharacterized protein</fullName>
    </submittedName>
</protein>
<proteinExistence type="predicted"/>